<organism evidence="2 3">
    <name type="scientific">Cannabis sativa</name>
    <name type="common">Hemp</name>
    <name type="synonym">Marijuana</name>
    <dbReference type="NCBI Taxonomy" id="3483"/>
    <lineage>
        <taxon>Eukaryota</taxon>
        <taxon>Viridiplantae</taxon>
        <taxon>Streptophyta</taxon>
        <taxon>Embryophyta</taxon>
        <taxon>Tracheophyta</taxon>
        <taxon>Spermatophyta</taxon>
        <taxon>Magnoliopsida</taxon>
        <taxon>eudicotyledons</taxon>
        <taxon>Gunneridae</taxon>
        <taxon>Pentapetalae</taxon>
        <taxon>rosids</taxon>
        <taxon>fabids</taxon>
        <taxon>Rosales</taxon>
        <taxon>Cannabaceae</taxon>
        <taxon>Cannabis</taxon>
    </lineage>
</organism>
<feature type="transmembrane region" description="Helical" evidence="1">
    <location>
        <begin position="57"/>
        <end position="74"/>
    </location>
</feature>
<accession>A0A803R8Y7</accession>
<dbReference type="EMBL" id="UZAU01000723">
    <property type="status" value="NOT_ANNOTATED_CDS"/>
    <property type="molecule type" value="Genomic_DNA"/>
</dbReference>
<evidence type="ECO:0000313" key="3">
    <source>
        <dbReference type="Proteomes" id="UP000596661"/>
    </source>
</evidence>
<evidence type="ECO:0000313" key="2">
    <source>
        <dbReference type="EnsemblPlants" id="cds.novel_model_6512_5bd9a17a"/>
    </source>
</evidence>
<evidence type="ECO:0000256" key="1">
    <source>
        <dbReference type="SAM" id="Phobius"/>
    </source>
</evidence>
<name>A0A803R8Y7_CANSA</name>
<dbReference type="EnsemblPlants" id="novel_model_6512_5bd9a17a">
    <property type="protein sequence ID" value="cds.novel_model_6512_5bd9a17a"/>
    <property type="gene ID" value="novel_gene_3415_5bd9a17a"/>
</dbReference>
<keyword evidence="1" id="KW-0812">Transmembrane</keyword>
<keyword evidence="1" id="KW-1133">Transmembrane helix</keyword>
<proteinExistence type="predicted"/>
<dbReference type="AlphaFoldDB" id="A0A803R8Y7"/>
<protein>
    <submittedName>
        <fullName evidence="2">Uncharacterized protein</fullName>
    </submittedName>
</protein>
<dbReference type="Proteomes" id="UP000596661">
    <property type="component" value="Chromosome 9"/>
</dbReference>
<keyword evidence="1" id="KW-0472">Membrane</keyword>
<reference evidence="2" key="2">
    <citation type="submission" date="2021-03" db="UniProtKB">
        <authorList>
            <consortium name="EnsemblPlants"/>
        </authorList>
    </citation>
    <scope>IDENTIFICATION</scope>
</reference>
<sequence>MIILYVKCIFVIIDIYTVLLGLARGCSTVQERVNLSLISHKCKGLAMLVYVRATLDQAGWDLLVMYFVTLILPLKSAREKDL</sequence>
<dbReference type="Gramene" id="novel_model_6512_5bd9a17a">
    <property type="protein sequence ID" value="cds.novel_model_6512_5bd9a17a"/>
    <property type="gene ID" value="novel_gene_3415_5bd9a17a"/>
</dbReference>
<keyword evidence="3" id="KW-1185">Reference proteome</keyword>
<reference evidence="2" key="1">
    <citation type="submission" date="2018-11" db="EMBL/GenBank/DDBJ databases">
        <authorList>
            <person name="Grassa J C."/>
        </authorList>
    </citation>
    <scope>NUCLEOTIDE SEQUENCE [LARGE SCALE GENOMIC DNA]</scope>
</reference>